<gene>
    <name evidence="2" type="ORF">TrRE_jg10963</name>
</gene>
<dbReference type="OrthoDB" id="10423714at2759"/>
<keyword evidence="3" id="KW-1185">Reference proteome</keyword>
<proteinExistence type="predicted"/>
<protein>
    <submittedName>
        <fullName evidence="2">Uncharacterized protein</fullName>
    </submittedName>
</protein>
<accession>A0A9W7L7L0</accession>
<evidence type="ECO:0000313" key="2">
    <source>
        <dbReference type="EMBL" id="GMI35852.1"/>
    </source>
</evidence>
<sequence length="186" mass="20390">MEDGQVHRKLKGKGKGKGDGAQSCLDISGKWLVLNPLTTYLNDDSTSNVYTVFEFNKAKPDTPCNYFGQEYFQQVQDPQREFEQSDSVALTTFPGYMGAREGDNQFLSLDGAGDGFAPGSAEFCQSGKSAKIYREAVCYDGTSCSSKNVMFMVKFPNPNTEIVGKTHSQLADELLLQTGSDLDLDC</sequence>
<dbReference type="Proteomes" id="UP001165082">
    <property type="component" value="Unassembled WGS sequence"/>
</dbReference>
<comment type="caution">
    <text evidence="2">The sequence shown here is derived from an EMBL/GenBank/DDBJ whole genome shotgun (WGS) entry which is preliminary data.</text>
</comment>
<feature type="region of interest" description="Disordered" evidence="1">
    <location>
        <begin position="1"/>
        <end position="21"/>
    </location>
</feature>
<dbReference type="AlphaFoldDB" id="A0A9W7L7L0"/>
<name>A0A9W7L7L0_9STRA</name>
<dbReference type="EMBL" id="BRXZ01007913">
    <property type="protein sequence ID" value="GMI35852.1"/>
    <property type="molecule type" value="Genomic_DNA"/>
</dbReference>
<organism evidence="2 3">
    <name type="scientific">Triparma retinervis</name>
    <dbReference type="NCBI Taxonomy" id="2557542"/>
    <lineage>
        <taxon>Eukaryota</taxon>
        <taxon>Sar</taxon>
        <taxon>Stramenopiles</taxon>
        <taxon>Ochrophyta</taxon>
        <taxon>Bolidophyceae</taxon>
        <taxon>Parmales</taxon>
        <taxon>Triparmaceae</taxon>
        <taxon>Triparma</taxon>
    </lineage>
</organism>
<evidence type="ECO:0000256" key="1">
    <source>
        <dbReference type="SAM" id="MobiDB-lite"/>
    </source>
</evidence>
<evidence type="ECO:0000313" key="3">
    <source>
        <dbReference type="Proteomes" id="UP001165082"/>
    </source>
</evidence>
<reference evidence="2" key="1">
    <citation type="submission" date="2022-07" db="EMBL/GenBank/DDBJ databases">
        <title>Genome analysis of Parmales, a sister group of diatoms, reveals the evolutionary specialization of diatoms from phago-mixotrophs to photoautotrophs.</title>
        <authorList>
            <person name="Ban H."/>
            <person name="Sato S."/>
            <person name="Yoshikawa S."/>
            <person name="Kazumasa Y."/>
            <person name="Nakamura Y."/>
            <person name="Ichinomiya M."/>
            <person name="Saitoh K."/>
            <person name="Sato N."/>
            <person name="Blanc-Mathieu R."/>
            <person name="Endo H."/>
            <person name="Kuwata A."/>
            <person name="Ogata H."/>
        </authorList>
    </citation>
    <scope>NUCLEOTIDE SEQUENCE</scope>
</reference>